<feature type="compositionally biased region" description="Basic and acidic residues" evidence="2">
    <location>
        <begin position="314"/>
        <end position="324"/>
    </location>
</feature>
<protein>
    <submittedName>
        <fullName evidence="5">Drug/metabolite transporter (DMT)-like permease</fullName>
    </submittedName>
</protein>
<sequence>MTTAPRALPWVAALLTMAFWASSFVVIRGAADHYSPGPMALLRCLAAAGVISAWMLVRRPVLPKTTKTWLIVMMWGVAWFAVYTVALNAAEQSIDAGTAAMVVNIAPLIIAVVAGLFLGEGLPTRLILGILVALVGVGMITAAGFTGVFTISGLVLSLVAALLYAACVLLQKRHLSRGDSVTVTWLGILVGTVACLVFTPDLATEVVQAPLDITLQVVYLGVVPTAIAFNLWGYALRHLPAGVLGSSSLLVPAIVVVLAWMFLGEVPTPLAAAGGLLCLAGAGFAVVPQMLGVTPVSASPADQPPARRIPTTEGSEHPAHDEPPGPHLAGENVVATPGRTA</sequence>
<feature type="domain" description="EamA" evidence="4">
    <location>
        <begin position="152"/>
        <end position="284"/>
    </location>
</feature>
<feature type="domain" description="EamA" evidence="4">
    <location>
        <begin position="12"/>
        <end position="141"/>
    </location>
</feature>
<dbReference type="Pfam" id="PF00892">
    <property type="entry name" value="EamA"/>
    <property type="match status" value="2"/>
</dbReference>
<dbReference type="RefSeq" id="WP_142044697.1">
    <property type="nucleotide sequence ID" value="NZ_JBHTGS010000002.1"/>
</dbReference>
<name>A0A543B3J2_9ACTN</name>
<keyword evidence="3" id="KW-1133">Transmembrane helix</keyword>
<evidence type="ECO:0000256" key="2">
    <source>
        <dbReference type="SAM" id="MobiDB-lite"/>
    </source>
</evidence>
<dbReference type="GO" id="GO:0016020">
    <property type="term" value="C:membrane"/>
    <property type="evidence" value="ECO:0007669"/>
    <property type="project" value="InterPro"/>
</dbReference>
<feature type="transmembrane region" description="Helical" evidence="3">
    <location>
        <begin position="243"/>
        <end position="263"/>
    </location>
</feature>
<reference evidence="5 6" key="1">
    <citation type="submission" date="2019-06" db="EMBL/GenBank/DDBJ databases">
        <title>Sequencing the genomes of 1000 actinobacteria strains.</title>
        <authorList>
            <person name="Klenk H.-P."/>
        </authorList>
    </citation>
    <scope>NUCLEOTIDE SEQUENCE [LARGE SCALE GENOMIC DNA]</scope>
    <source>
        <strain evidence="5 6">DSM 45928</strain>
    </source>
</reference>
<feature type="transmembrane region" description="Helical" evidence="3">
    <location>
        <begin position="215"/>
        <end position="236"/>
    </location>
</feature>
<evidence type="ECO:0000256" key="3">
    <source>
        <dbReference type="SAM" id="Phobius"/>
    </source>
</evidence>
<dbReference type="PANTHER" id="PTHR12715">
    <property type="entry name" value="TRANSPORTER, DRUG/METABOLITE EXPORTER FAMILY"/>
    <property type="match status" value="1"/>
</dbReference>
<evidence type="ECO:0000256" key="1">
    <source>
        <dbReference type="ARBA" id="ARBA00007362"/>
    </source>
</evidence>
<dbReference type="InterPro" id="IPR052756">
    <property type="entry name" value="Alkyne_AA_exporter"/>
</dbReference>
<proteinExistence type="inferred from homology"/>
<evidence type="ECO:0000313" key="6">
    <source>
        <dbReference type="Proteomes" id="UP000317043"/>
    </source>
</evidence>
<evidence type="ECO:0000313" key="5">
    <source>
        <dbReference type="EMBL" id="TQL79411.1"/>
    </source>
</evidence>
<dbReference type="EMBL" id="VFOW01000001">
    <property type="protein sequence ID" value="TQL79411.1"/>
    <property type="molecule type" value="Genomic_DNA"/>
</dbReference>
<dbReference type="PANTHER" id="PTHR12715:SF4">
    <property type="entry name" value="EAMA DOMAIN-CONTAINING PROTEIN"/>
    <property type="match status" value="1"/>
</dbReference>
<evidence type="ECO:0000259" key="4">
    <source>
        <dbReference type="Pfam" id="PF00892"/>
    </source>
</evidence>
<comment type="caution">
    <text evidence="5">The sequence shown here is derived from an EMBL/GenBank/DDBJ whole genome shotgun (WGS) entry which is preliminary data.</text>
</comment>
<feature type="transmembrane region" description="Helical" evidence="3">
    <location>
        <begin position="151"/>
        <end position="170"/>
    </location>
</feature>
<dbReference type="InterPro" id="IPR000620">
    <property type="entry name" value="EamA_dom"/>
</dbReference>
<dbReference type="AlphaFoldDB" id="A0A543B3J2"/>
<dbReference type="Proteomes" id="UP000317043">
    <property type="component" value="Unassembled WGS sequence"/>
</dbReference>
<feature type="transmembrane region" description="Helical" evidence="3">
    <location>
        <begin position="269"/>
        <end position="287"/>
    </location>
</feature>
<gene>
    <name evidence="5" type="ORF">FB566_5016</name>
</gene>
<feature type="transmembrane region" description="Helical" evidence="3">
    <location>
        <begin position="69"/>
        <end position="90"/>
    </location>
</feature>
<dbReference type="InterPro" id="IPR037185">
    <property type="entry name" value="EmrE-like"/>
</dbReference>
<keyword evidence="6" id="KW-1185">Reference proteome</keyword>
<feature type="transmembrane region" description="Helical" evidence="3">
    <location>
        <begin position="126"/>
        <end position="145"/>
    </location>
</feature>
<feature type="transmembrane region" description="Helical" evidence="3">
    <location>
        <begin position="7"/>
        <end position="27"/>
    </location>
</feature>
<feature type="transmembrane region" description="Helical" evidence="3">
    <location>
        <begin position="182"/>
        <end position="203"/>
    </location>
</feature>
<dbReference type="InParanoid" id="A0A543B3J2"/>
<comment type="similarity">
    <text evidence="1">Belongs to the EamA transporter family.</text>
</comment>
<feature type="region of interest" description="Disordered" evidence="2">
    <location>
        <begin position="296"/>
        <end position="341"/>
    </location>
</feature>
<feature type="transmembrane region" description="Helical" evidence="3">
    <location>
        <begin position="39"/>
        <end position="57"/>
    </location>
</feature>
<dbReference type="SUPFAM" id="SSF103481">
    <property type="entry name" value="Multidrug resistance efflux transporter EmrE"/>
    <property type="match status" value="2"/>
</dbReference>
<keyword evidence="3" id="KW-0812">Transmembrane</keyword>
<dbReference type="OrthoDB" id="3744378at2"/>
<organism evidence="5 6">
    <name type="scientific">Stackebrandtia endophytica</name>
    <dbReference type="NCBI Taxonomy" id="1496996"/>
    <lineage>
        <taxon>Bacteria</taxon>
        <taxon>Bacillati</taxon>
        <taxon>Actinomycetota</taxon>
        <taxon>Actinomycetes</taxon>
        <taxon>Glycomycetales</taxon>
        <taxon>Glycomycetaceae</taxon>
        <taxon>Stackebrandtia</taxon>
    </lineage>
</organism>
<keyword evidence="3" id="KW-0472">Membrane</keyword>
<accession>A0A543B3J2</accession>
<feature type="transmembrane region" description="Helical" evidence="3">
    <location>
        <begin position="96"/>
        <end position="119"/>
    </location>
</feature>